<dbReference type="PANTHER" id="PTHR30606">
    <property type="entry name" value="LIPID A BIOSYNTHESIS LAUROYL ACYLTRANSFERASE"/>
    <property type="match status" value="1"/>
</dbReference>
<evidence type="ECO:0000313" key="9">
    <source>
        <dbReference type="Proteomes" id="UP000317691"/>
    </source>
</evidence>
<feature type="compositionally biased region" description="Low complexity" evidence="7">
    <location>
        <begin position="96"/>
        <end position="106"/>
    </location>
</feature>
<evidence type="ECO:0000256" key="2">
    <source>
        <dbReference type="ARBA" id="ARBA00022475"/>
    </source>
</evidence>
<accession>A0A538TT01</accession>
<dbReference type="GO" id="GO:0005886">
    <property type="term" value="C:plasma membrane"/>
    <property type="evidence" value="ECO:0007669"/>
    <property type="project" value="UniProtKB-SubCell"/>
</dbReference>
<dbReference type="InterPro" id="IPR004960">
    <property type="entry name" value="LipA_acyltrans"/>
</dbReference>
<feature type="compositionally biased region" description="Basic residues" evidence="7">
    <location>
        <begin position="40"/>
        <end position="59"/>
    </location>
</feature>
<keyword evidence="2" id="KW-1003">Cell membrane</keyword>
<dbReference type="Pfam" id="PF03279">
    <property type="entry name" value="Lip_A_acyltrans"/>
    <property type="match status" value="1"/>
</dbReference>
<feature type="compositionally biased region" description="Low complexity" evidence="7">
    <location>
        <begin position="10"/>
        <end position="33"/>
    </location>
</feature>
<dbReference type="EMBL" id="VBOZ01000008">
    <property type="protein sequence ID" value="TMQ66715.1"/>
    <property type="molecule type" value="Genomic_DNA"/>
</dbReference>
<organism evidence="8 9">
    <name type="scientific">Eiseniibacteriota bacterium</name>
    <dbReference type="NCBI Taxonomy" id="2212470"/>
    <lineage>
        <taxon>Bacteria</taxon>
        <taxon>Candidatus Eiseniibacteriota</taxon>
    </lineage>
</organism>
<evidence type="ECO:0000313" key="8">
    <source>
        <dbReference type="EMBL" id="TMQ66715.1"/>
    </source>
</evidence>
<keyword evidence="6" id="KW-0012">Acyltransferase</keyword>
<dbReference type="Proteomes" id="UP000317691">
    <property type="component" value="Unassembled WGS sequence"/>
</dbReference>
<evidence type="ECO:0000256" key="4">
    <source>
        <dbReference type="ARBA" id="ARBA00022679"/>
    </source>
</evidence>
<dbReference type="GO" id="GO:0009247">
    <property type="term" value="P:glycolipid biosynthetic process"/>
    <property type="evidence" value="ECO:0007669"/>
    <property type="project" value="UniProtKB-ARBA"/>
</dbReference>
<feature type="region of interest" description="Disordered" evidence="7">
    <location>
        <begin position="1"/>
        <end position="106"/>
    </location>
</feature>
<dbReference type="CDD" id="cd07984">
    <property type="entry name" value="LPLAT_LABLAT-like"/>
    <property type="match status" value="1"/>
</dbReference>
<evidence type="ECO:0000256" key="3">
    <source>
        <dbReference type="ARBA" id="ARBA00022519"/>
    </source>
</evidence>
<evidence type="ECO:0000256" key="1">
    <source>
        <dbReference type="ARBA" id="ARBA00004533"/>
    </source>
</evidence>
<evidence type="ECO:0000256" key="6">
    <source>
        <dbReference type="ARBA" id="ARBA00023315"/>
    </source>
</evidence>
<protein>
    <recommendedName>
        <fullName evidence="10">Lysophospholipid acyltransferase family protein</fullName>
    </recommendedName>
</protein>
<comment type="subcellular location">
    <subcellularLocation>
        <location evidence="1">Cell inner membrane</location>
    </subcellularLocation>
</comment>
<evidence type="ECO:0000256" key="7">
    <source>
        <dbReference type="SAM" id="MobiDB-lite"/>
    </source>
</evidence>
<name>A0A538TT01_UNCEI</name>
<gene>
    <name evidence="8" type="ORF">E6K79_02065</name>
</gene>
<dbReference type="GO" id="GO:0016746">
    <property type="term" value="F:acyltransferase activity"/>
    <property type="evidence" value="ECO:0007669"/>
    <property type="project" value="UniProtKB-KW"/>
</dbReference>
<keyword evidence="5" id="KW-0472">Membrane</keyword>
<evidence type="ECO:0008006" key="10">
    <source>
        <dbReference type="Google" id="ProtNLM"/>
    </source>
</evidence>
<keyword evidence="3" id="KW-0997">Cell inner membrane</keyword>
<reference evidence="8 9" key="1">
    <citation type="journal article" date="2019" name="Nat. Microbiol.">
        <title>Mediterranean grassland soil C-N compound turnover is dependent on rainfall and depth, and is mediated by genomically divergent microorganisms.</title>
        <authorList>
            <person name="Diamond S."/>
            <person name="Andeer P.F."/>
            <person name="Li Z."/>
            <person name="Crits-Christoph A."/>
            <person name="Burstein D."/>
            <person name="Anantharaman K."/>
            <person name="Lane K.R."/>
            <person name="Thomas B.C."/>
            <person name="Pan C."/>
            <person name="Northen T.R."/>
            <person name="Banfield J.F."/>
        </authorList>
    </citation>
    <scope>NUCLEOTIDE SEQUENCE [LARGE SCALE GENOMIC DNA]</scope>
    <source>
        <strain evidence="8">WS_9</strain>
    </source>
</reference>
<dbReference type="AlphaFoldDB" id="A0A538TT01"/>
<dbReference type="PANTHER" id="PTHR30606:SF10">
    <property type="entry name" value="PHOSPHATIDYLINOSITOL MANNOSIDE ACYLTRANSFERASE"/>
    <property type="match status" value="1"/>
</dbReference>
<comment type="caution">
    <text evidence="8">The sequence shown here is derived from an EMBL/GenBank/DDBJ whole genome shotgun (WGS) entry which is preliminary data.</text>
</comment>
<evidence type="ECO:0000256" key="5">
    <source>
        <dbReference type="ARBA" id="ARBA00023136"/>
    </source>
</evidence>
<proteinExistence type="predicted"/>
<sequence>MLSAWHRTRSSAPAPRRSSATRRTCSSFSASAKESGRRASRERRRPAWPRCSPRRRRSARRWETGKSCSGGRFAGTRSHWITPRAARTSRSRRRAPPSCSSRSSAAPAASRAAPCVAWSGADVAKHRPFRRFRQRLEAGALRALGAVARALPFERASDLGAGIGAAAFRVLGRRRRIAIENLTMALGPTPGGLDAETAARRAFEQLGRSFLEFLAIPAHRREDLLARIEFVGFEPFQEWGRDGRGAVTVTGHFGNWELLGMFGGMGLAPVKYLLPRQTNPGSDDYLNEVRRRAGVEPIVIGYGMRAALRALRGGAFIGMLPDQDARRAGIHVPFFGRPASTHTGPARLAIAANAPIGVAVMERSGRGRFRARVLRVLHPNPEADEAAEVRRLTEEMTKALEEAIRGRPDHWYWLHRRWKTPPREAIPAPIPAAVRT</sequence>
<keyword evidence="4" id="KW-0808">Transferase</keyword>